<keyword evidence="1" id="KW-1133">Transmembrane helix</keyword>
<keyword evidence="3" id="KW-1185">Reference proteome</keyword>
<dbReference type="AlphaFoldDB" id="A0A1R4B3M5"/>
<feature type="transmembrane region" description="Helical" evidence="1">
    <location>
        <begin position="6"/>
        <end position="24"/>
    </location>
</feature>
<name>A0A1R4B3M5_9VIBR</name>
<reference evidence="2 3" key="1">
    <citation type="submission" date="2017-02" db="EMBL/GenBank/DDBJ databases">
        <authorList>
            <person name="Peterson S.W."/>
        </authorList>
    </citation>
    <scope>NUCLEOTIDE SEQUENCE [LARGE SCALE GENOMIC DNA]</scope>
    <source>
        <strain evidence="2 3">CECT 9027</strain>
    </source>
</reference>
<keyword evidence="1" id="KW-0812">Transmembrane</keyword>
<keyword evidence="1" id="KW-0472">Membrane</keyword>
<evidence type="ECO:0000256" key="1">
    <source>
        <dbReference type="SAM" id="Phobius"/>
    </source>
</evidence>
<dbReference type="EMBL" id="FUFT01000003">
    <property type="protein sequence ID" value="SJL83505.1"/>
    <property type="molecule type" value="Genomic_DNA"/>
</dbReference>
<dbReference type="STRING" id="1918946.VPAL9027_01473"/>
<dbReference type="Proteomes" id="UP000189475">
    <property type="component" value="Unassembled WGS sequence"/>
</dbReference>
<protein>
    <submittedName>
        <fullName evidence="2">Uncharacterized protein</fullName>
    </submittedName>
</protein>
<sequence length="44" mass="5268">MTAWYVAVLFFIRVMLYSFNLEWVRNQAFLLLVNDGFRAVLALR</sequence>
<proteinExistence type="predicted"/>
<accession>A0A1R4B3M5</accession>
<gene>
    <name evidence="2" type="ORF">VPAL9027_01473</name>
</gene>
<evidence type="ECO:0000313" key="3">
    <source>
        <dbReference type="Proteomes" id="UP000189475"/>
    </source>
</evidence>
<organism evidence="2 3">
    <name type="scientific">Vibrio palustris</name>
    <dbReference type="NCBI Taxonomy" id="1918946"/>
    <lineage>
        <taxon>Bacteria</taxon>
        <taxon>Pseudomonadati</taxon>
        <taxon>Pseudomonadota</taxon>
        <taxon>Gammaproteobacteria</taxon>
        <taxon>Vibrionales</taxon>
        <taxon>Vibrionaceae</taxon>
        <taxon>Vibrio</taxon>
    </lineage>
</organism>
<evidence type="ECO:0000313" key="2">
    <source>
        <dbReference type="EMBL" id="SJL83505.1"/>
    </source>
</evidence>